<proteinExistence type="inferred from homology"/>
<dbReference type="InterPro" id="IPR033140">
    <property type="entry name" value="Lipase_GDXG_put_SER_AS"/>
</dbReference>
<dbReference type="GO" id="GO:0016787">
    <property type="term" value="F:hydrolase activity"/>
    <property type="evidence" value="ECO:0007669"/>
    <property type="project" value="UniProtKB-KW"/>
</dbReference>
<dbReference type="PROSITE" id="PS01174">
    <property type="entry name" value="LIPASE_GDXG_SER"/>
    <property type="match status" value="1"/>
</dbReference>
<dbReference type="PANTHER" id="PTHR48081">
    <property type="entry name" value="AB HYDROLASE SUPERFAMILY PROTEIN C4A8.06C"/>
    <property type="match status" value="1"/>
</dbReference>
<feature type="non-terminal residue" evidence="4">
    <location>
        <position position="291"/>
    </location>
</feature>
<dbReference type="InterPro" id="IPR013094">
    <property type="entry name" value="AB_hydrolase_3"/>
</dbReference>
<sequence>MPLDSQVEYVLGLVAKSPYPEFHTVSPEEAREIFEQTAPALNIRPENVYRSEDRWIDGIEGDIPIRIYTPHAPAAHEKLPILVFYHGGGFVIGSLDSYDSLCRALANRAECIVISVDYRLAPEQKFPAAVNDALEAYQWVADHAHELDGDATRLAIAGDSAGGNITAVTAIRIRDEGEVAPLLQVLIYPVLDATPERPSHHEFAEGMLLTRGNILWFYDHYMNVLDDAQNPHLSPILTEDLSGLAAALVIVAGHDPLRDEGIEYAGRLKEAGVAVEFCNYEGMVHGFLSFA</sequence>
<protein>
    <recommendedName>
        <fullName evidence="3">Alpha/beta hydrolase fold-3 domain-containing protein</fullName>
    </recommendedName>
</protein>
<dbReference type="Gene3D" id="3.40.50.1820">
    <property type="entry name" value="alpha/beta hydrolase"/>
    <property type="match status" value="1"/>
</dbReference>
<comment type="similarity">
    <text evidence="1">Belongs to the 'GDXG' lipolytic enzyme family.</text>
</comment>
<accession>A0A382FI75</accession>
<dbReference type="InterPro" id="IPR029058">
    <property type="entry name" value="AB_hydrolase_fold"/>
</dbReference>
<keyword evidence="2" id="KW-0378">Hydrolase</keyword>
<reference evidence="4" key="1">
    <citation type="submission" date="2018-05" db="EMBL/GenBank/DDBJ databases">
        <authorList>
            <person name="Lanie J.A."/>
            <person name="Ng W.-L."/>
            <person name="Kazmierczak K.M."/>
            <person name="Andrzejewski T.M."/>
            <person name="Davidsen T.M."/>
            <person name="Wayne K.J."/>
            <person name="Tettelin H."/>
            <person name="Glass J.I."/>
            <person name="Rusch D."/>
            <person name="Podicherti R."/>
            <person name="Tsui H.-C.T."/>
            <person name="Winkler M.E."/>
        </authorList>
    </citation>
    <scope>NUCLEOTIDE SEQUENCE</scope>
</reference>
<gene>
    <name evidence="4" type="ORF">METZ01_LOCUS214757</name>
</gene>
<dbReference type="FunFam" id="3.40.50.1820:FF:000089">
    <property type="entry name" value="Alpha/beta hydrolase"/>
    <property type="match status" value="1"/>
</dbReference>
<dbReference type="PANTHER" id="PTHR48081:SF8">
    <property type="entry name" value="ALPHA_BETA HYDROLASE FOLD-3 DOMAIN-CONTAINING PROTEIN-RELATED"/>
    <property type="match status" value="1"/>
</dbReference>
<evidence type="ECO:0000313" key="4">
    <source>
        <dbReference type="EMBL" id="SVB61903.1"/>
    </source>
</evidence>
<name>A0A382FI75_9ZZZZ</name>
<evidence type="ECO:0000256" key="1">
    <source>
        <dbReference type="ARBA" id="ARBA00010515"/>
    </source>
</evidence>
<dbReference type="InterPro" id="IPR050300">
    <property type="entry name" value="GDXG_lipolytic_enzyme"/>
</dbReference>
<evidence type="ECO:0000256" key="2">
    <source>
        <dbReference type="ARBA" id="ARBA00022801"/>
    </source>
</evidence>
<dbReference type="EMBL" id="UINC01049753">
    <property type="protein sequence ID" value="SVB61903.1"/>
    <property type="molecule type" value="Genomic_DNA"/>
</dbReference>
<dbReference type="AlphaFoldDB" id="A0A382FI75"/>
<feature type="domain" description="Alpha/beta hydrolase fold-3" evidence="3">
    <location>
        <begin position="82"/>
        <end position="288"/>
    </location>
</feature>
<dbReference type="SUPFAM" id="SSF53474">
    <property type="entry name" value="alpha/beta-Hydrolases"/>
    <property type="match status" value="1"/>
</dbReference>
<evidence type="ECO:0000259" key="3">
    <source>
        <dbReference type="Pfam" id="PF07859"/>
    </source>
</evidence>
<organism evidence="4">
    <name type="scientific">marine metagenome</name>
    <dbReference type="NCBI Taxonomy" id="408172"/>
    <lineage>
        <taxon>unclassified sequences</taxon>
        <taxon>metagenomes</taxon>
        <taxon>ecological metagenomes</taxon>
    </lineage>
</organism>
<dbReference type="Pfam" id="PF07859">
    <property type="entry name" value="Abhydrolase_3"/>
    <property type="match status" value="1"/>
</dbReference>